<dbReference type="EMBL" id="JASCZI010035635">
    <property type="protein sequence ID" value="MED6129563.1"/>
    <property type="molecule type" value="Genomic_DNA"/>
</dbReference>
<name>A0ABU6S184_9FABA</name>
<evidence type="ECO:0000313" key="1">
    <source>
        <dbReference type="EMBL" id="MED6129563.1"/>
    </source>
</evidence>
<accession>A0ABU6S184</accession>
<feature type="non-terminal residue" evidence="1">
    <location>
        <position position="53"/>
    </location>
</feature>
<keyword evidence="2" id="KW-1185">Reference proteome</keyword>
<evidence type="ECO:0000313" key="2">
    <source>
        <dbReference type="Proteomes" id="UP001341840"/>
    </source>
</evidence>
<organism evidence="1 2">
    <name type="scientific">Stylosanthes scabra</name>
    <dbReference type="NCBI Taxonomy" id="79078"/>
    <lineage>
        <taxon>Eukaryota</taxon>
        <taxon>Viridiplantae</taxon>
        <taxon>Streptophyta</taxon>
        <taxon>Embryophyta</taxon>
        <taxon>Tracheophyta</taxon>
        <taxon>Spermatophyta</taxon>
        <taxon>Magnoliopsida</taxon>
        <taxon>eudicotyledons</taxon>
        <taxon>Gunneridae</taxon>
        <taxon>Pentapetalae</taxon>
        <taxon>rosids</taxon>
        <taxon>fabids</taxon>
        <taxon>Fabales</taxon>
        <taxon>Fabaceae</taxon>
        <taxon>Papilionoideae</taxon>
        <taxon>50 kb inversion clade</taxon>
        <taxon>dalbergioids sensu lato</taxon>
        <taxon>Dalbergieae</taxon>
        <taxon>Pterocarpus clade</taxon>
        <taxon>Stylosanthes</taxon>
    </lineage>
</organism>
<reference evidence="1 2" key="1">
    <citation type="journal article" date="2023" name="Plants (Basel)">
        <title>Bridging the Gap: Combining Genomics and Transcriptomics Approaches to Understand Stylosanthes scabra, an Orphan Legume from the Brazilian Caatinga.</title>
        <authorList>
            <person name="Ferreira-Neto J.R.C."/>
            <person name="da Silva M.D."/>
            <person name="Binneck E."/>
            <person name="de Melo N.F."/>
            <person name="da Silva R.H."/>
            <person name="de Melo A.L.T.M."/>
            <person name="Pandolfi V."/>
            <person name="Bustamante F.O."/>
            <person name="Brasileiro-Vidal A.C."/>
            <person name="Benko-Iseppon A.M."/>
        </authorList>
    </citation>
    <scope>NUCLEOTIDE SEQUENCE [LARGE SCALE GENOMIC DNA]</scope>
    <source>
        <tissue evidence="1">Leaves</tissue>
    </source>
</reference>
<sequence length="53" mass="6528">MKFIKEISQGWIEDSQDLILKCKKFMHTLVFRHNHKKMKMKIEDQNDHENLEL</sequence>
<gene>
    <name evidence="1" type="ORF">PIB30_109134</name>
</gene>
<comment type="caution">
    <text evidence="1">The sequence shown here is derived from an EMBL/GenBank/DDBJ whole genome shotgun (WGS) entry which is preliminary data.</text>
</comment>
<proteinExistence type="predicted"/>
<dbReference type="Proteomes" id="UP001341840">
    <property type="component" value="Unassembled WGS sequence"/>
</dbReference>
<protein>
    <submittedName>
        <fullName evidence="1">Uncharacterized protein</fullName>
    </submittedName>
</protein>